<feature type="region of interest" description="Disordered" evidence="1">
    <location>
        <begin position="1"/>
        <end position="102"/>
    </location>
</feature>
<reference evidence="2" key="1">
    <citation type="submission" date="2022-03" db="EMBL/GenBank/DDBJ databases">
        <authorList>
            <person name="Martin C."/>
        </authorList>
    </citation>
    <scope>NUCLEOTIDE SEQUENCE</scope>
</reference>
<proteinExistence type="predicted"/>
<comment type="caution">
    <text evidence="2">The sequence shown here is derived from an EMBL/GenBank/DDBJ whole genome shotgun (WGS) entry which is preliminary data.</text>
</comment>
<name>A0A8J1TUP2_OWEFU</name>
<feature type="compositionally biased region" description="Low complexity" evidence="1">
    <location>
        <begin position="85"/>
        <end position="98"/>
    </location>
</feature>
<dbReference type="Proteomes" id="UP000749559">
    <property type="component" value="Unassembled WGS sequence"/>
</dbReference>
<feature type="compositionally biased region" description="Basic and acidic residues" evidence="1">
    <location>
        <begin position="610"/>
        <end position="619"/>
    </location>
</feature>
<feature type="region of interest" description="Disordered" evidence="1">
    <location>
        <begin position="146"/>
        <end position="223"/>
    </location>
</feature>
<organism evidence="2 3">
    <name type="scientific">Owenia fusiformis</name>
    <name type="common">Polychaete worm</name>
    <dbReference type="NCBI Taxonomy" id="6347"/>
    <lineage>
        <taxon>Eukaryota</taxon>
        <taxon>Metazoa</taxon>
        <taxon>Spiralia</taxon>
        <taxon>Lophotrochozoa</taxon>
        <taxon>Annelida</taxon>
        <taxon>Polychaeta</taxon>
        <taxon>Sedentaria</taxon>
        <taxon>Canalipalpata</taxon>
        <taxon>Sabellida</taxon>
        <taxon>Oweniida</taxon>
        <taxon>Oweniidae</taxon>
        <taxon>Owenia</taxon>
    </lineage>
</organism>
<feature type="compositionally biased region" description="Low complexity" evidence="1">
    <location>
        <begin position="214"/>
        <end position="223"/>
    </location>
</feature>
<feature type="compositionally biased region" description="Basic and acidic residues" evidence="1">
    <location>
        <begin position="1"/>
        <end position="18"/>
    </location>
</feature>
<sequence length="619" mass="70260">MSDIEAVGKDSSEEKDTGCSDEPVITVEETPREQGGPGEVDDQAQQKSVDAKGPVFEKPFASSTPTLSPATSSRDLSSSYRYKRSYNPMPSYSSSSSRWRSESVMDRIQARATAILDRDMALDRKAKLDGAMEPTSYSATYAKDDDVEYGGHRHSSRYKPQYRLDSRTYRDSTTGSSSYTRPSSYSRKYYADDNDTEQTSSTYSSRYRSRDTDYASSGSIRSSHSSIGGYYKLKSLLNDEKPSITRRVNTSEITNPKLRGYLKEVENIDAKIAAAMPRAQREYPERSDMYLVTYKEKYVPVNGAGVTEAELEPIRIKSENENITPLISDRGSLYKVGSSDGISDRRVRFGEDDNSSTGSIYLDSVRQSLSRERVRTPVADDDGDEYTTKPFRSRFLQASMNDTRTGRPRSMATDDDADSDDDYYNFGNCRVNTDRYYRHRRNNYDDLDSIMYRYGAYNPRENYAVEDTVSGVSSSYANNLVNRYNRQKELGVYYDRERSADVKAPSISTGPHDIHSRCYHGSTDFVFENRYRLPQTTKTSMRSSRTTYYPPDDEDNEKDASVKETRFKIPPVAVATTSNTPTITITTDDQQDRTMDDDGSEEESFTITETKLERPSHEE</sequence>
<feature type="region of interest" description="Disordered" evidence="1">
    <location>
        <begin position="537"/>
        <end position="619"/>
    </location>
</feature>
<evidence type="ECO:0000256" key="1">
    <source>
        <dbReference type="SAM" id="MobiDB-lite"/>
    </source>
</evidence>
<dbReference type="AlphaFoldDB" id="A0A8J1TUP2"/>
<feature type="compositionally biased region" description="Low complexity" evidence="1">
    <location>
        <begin position="576"/>
        <end position="588"/>
    </location>
</feature>
<accession>A0A8J1TUP2</accession>
<protein>
    <submittedName>
        <fullName evidence="2">Uncharacterized protein</fullName>
    </submittedName>
</protein>
<feature type="compositionally biased region" description="Low complexity" evidence="1">
    <location>
        <begin position="537"/>
        <end position="547"/>
    </location>
</feature>
<feature type="compositionally biased region" description="Basic and acidic residues" evidence="1">
    <location>
        <begin position="558"/>
        <end position="567"/>
    </location>
</feature>
<dbReference type="EMBL" id="CAIIXF020000003">
    <property type="protein sequence ID" value="CAH1779590.1"/>
    <property type="molecule type" value="Genomic_DNA"/>
</dbReference>
<feature type="compositionally biased region" description="Low complexity" evidence="1">
    <location>
        <begin position="61"/>
        <end position="73"/>
    </location>
</feature>
<feature type="compositionally biased region" description="Low complexity" evidence="1">
    <location>
        <begin position="172"/>
        <end position="188"/>
    </location>
</feature>
<evidence type="ECO:0000313" key="3">
    <source>
        <dbReference type="Proteomes" id="UP000749559"/>
    </source>
</evidence>
<keyword evidence="3" id="KW-1185">Reference proteome</keyword>
<gene>
    <name evidence="2" type="ORF">OFUS_LOCUS6390</name>
</gene>
<evidence type="ECO:0000313" key="2">
    <source>
        <dbReference type="EMBL" id="CAH1779590.1"/>
    </source>
</evidence>